<dbReference type="EMBL" id="JABSTU010000011">
    <property type="protein sequence ID" value="KAH8008942.1"/>
    <property type="molecule type" value="Genomic_DNA"/>
</dbReference>
<evidence type="ECO:0000313" key="3">
    <source>
        <dbReference type="Proteomes" id="UP000821866"/>
    </source>
</evidence>
<gene>
    <name evidence="2" type="ORF">HPB51_007607</name>
</gene>
<dbReference type="VEuPathDB" id="VectorBase:LOC119178306"/>
<name>A0A9J6D407_RHIMP</name>
<feature type="compositionally biased region" description="Low complexity" evidence="1">
    <location>
        <begin position="106"/>
        <end position="117"/>
    </location>
</feature>
<comment type="caution">
    <text evidence="2">The sequence shown here is derived from an EMBL/GenBank/DDBJ whole genome shotgun (WGS) entry which is preliminary data.</text>
</comment>
<accession>A0A9J6D407</accession>
<sequence>MESCPRAEGFAVRLPETWPGQLRMPVAASVVSGIPRIPAAAGWLAHERARALLIWCRPPPLRRPAAMPESPRLRSLPPPHPTGVRYSIHPKKRKLDSDEQSPPATPSSAPAVSSAPSEENALSPRGRRASRSPERVESSRRRPQSHSADSVLSSLRPELRQRRMQYHAVRRRKLRSGLDMIRRRKRPASTNAAKLAGRNDRKPFGELNYSAPPDLSKIPLNKSTGETVLHRAARLGHVVSVYGFERYLSSL</sequence>
<reference evidence="2" key="1">
    <citation type="journal article" date="2020" name="Cell">
        <title>Large-Scale Comparative Analyses of Tick Genomes Elucidate Their Genetic Diversity and Vector Capacities.</title>
        <authorList>
            <consortium name="Tick Genome and Microbiome Consortium (TIGMIC)"/>
            <person name="Jia N."/>
            <person name="Wang J."/>
            <person name="Shi W."/>
            <person name="Du L."/>
            <person name="Sun Y."/>
            <person name="Zhan W."/>
            <person name="Jiang J.F."/>
            <person name="Wang Q."/>
            <person name="Zhang B."/>
            <person name="Ji P."/>
            <person name="Bell-Sakyi L."/>
            <person name="Cui X.M."/>
            <person name="Yuan T.T."/>
            <person name="Jiang B.G."/>
            <person name="Yang W.F."/>
            <person name="Lam T.T."/>
            <person name="Chang Q.C."/>
            <person name="Ding S.J."/>
            <person name="Wang X.J."/>
            <person name="Zhu J.G."/>
            <person name="Ruan X.D."/>
            <person name="Zhao L."/>
            <person name="Wei J.T."/>
            <person name="Ye R.Z."/>
            <person name="Que T.C."/>
            <person name="Du C.H."/>
            <person name="Zhou Y.H."/>
            <person name="Cheng J.X."/>
            <person name="Dai P.F."/>
            <person name="Guo W.B."/>
            <person name="Han X.H."/>
            <person name="Huang E.J."/>
            <person name="Li L.F."/>
            <person name="Wei W."/>
            <person name="Gao Y.C."/>
            <person name="Liu J.Z."/>
            <person name="Shao H.Z."/>
            <person name="Wang X."/>
            <person name="Wang C.C."/>
            <person name="Yang T.C."/>
            <person name="Huo Q.B."/>
            <person name="Li W."/>
            <person name="Chen H.Y."/>
            <person name="Chen S.E."/>
            <person name="Zhou L.G."/>
            <person name="Ni X.B."/>
            <person name="Tian J.H."/>
            <person name="Sheng Y."/>
            <person name="Liu T."/>
            <person name="Pan Y.S."/>
            <person name="Xia L.Y."/>
            <person name="Li J."/>
            <person name="Zhao F."/>
            <person name="Cao W.C."/>
        </authorList>
    </citation>
    <scope>NUCLEOTIDE SEQUENCE</scope>
    <source>
        <strain evidence="2">Rmic-2018</strain>
    </source>
</reference>
<reference evidence="2" key="2">
    <citation type="submission" date="2021-09" db="EMBL/GenBank/DDBJ databases">
        <authorList>
            <person name="Jia N."/>
            <person name="Wang J."/>
            <person name="Shi W."/>
            <person name="Du L."/>
            <person name="Sun Y."/>
            <person name="Zhan W."/>
            <person name="Jiang J."/>
            <person name="Wang Q."/>
            <person name="Zhang B."/>
            <person name="Ji P."/>
            <person name="Sakyi L.B."/>
            <person name="Cui X."/>
            <person name="Yuan T."/>
            <person name="Jiang B."/>
            <person name="Yang W."/>
            <person name="Lam T.T.-Y."/>
            <person name="Chang Q."/>
            <person name="Ding S."/>
            <person name="Wang X."/>
            <person name="Zhu J."/>
            <person name="Ruan X."/>
            <person name="Zhao L."/>
            <person name="Wei J."/>
            <person name="Que T."/>
            <person name="Du C."/>
            <person name="Cheng J."/>
            <person name="Dai P."/>
            <person name="Han X."/>
            <person name="Huang E."/>
            <person name="Gao Y."/>
            <person name="Liu J."/>
            <person name="Shao H."/>
            <person name="Ye R."/>
            <person name="Li L."/>
            <person name="Wei W."/>
            <person name="Wang X."/>
            <person name="Wang C."/>
            <person name="Huo Q."/>
            <person name="Li W."/>
            <person name="Guo W."/>
            <person name="Chen H."/>
            <person name="Chen S."/>
            <person name="Zhou L."/>
            <person name="Zhou L."/>
            <person name="Ni X."/>
            <person name="Tian J."/>
            <person name="Zhou Y."/>
            <person name="Sheng Y."/>
            <person name="Liu T."/>
            <person name="Pan Y."/>
            <person name="Xia L."/>
            <person name="Li J."/>
            <person name="Zhao F."/>
            <person name="Cao W."/>
        </authorList>
    </citation>
    <scope>NUCLEOTIDE SEQUENCE</scope>
    <source>
        <strain evidence="2">Rmic-2018</strain>
        <tissue evidence="2">Larvae</tissue>
    </source>
</reference>
<keyword evidence="3" id="KW-1185">Reference proteome</keyword>
<dbReference type="AlphaFoldDB" id="A0A9J6D407"/>
<evidence type="ECO:0000256" key="1">
    <source>
        <dbReference type="SAM" id="MobiDB-lite"/>
    </source>
</evidence>
<protein>
    <submittedName>
        <fullName evidence="2">Uncharacterized protein</fullName>
    </submittedName>
</protein>
<feature type="compositionally biased region" description="Basic and acidic residues" evidence="1">
    <location>
        <begin position="131"/>
        <end position="140"/>
    </location>
</feature>
<dbReference type="Proteomes" id="UP000821866">
    <property type="component" value="Chromosome 9"/>
</dbReference>
<proteinExistence type="predicted"/>
<evidence type="ECO:0000313" key="2">
    <source>
        <dbReference type="EMBL" id="KAH8008942.1"/>
    </source>
</evidence>
<feature type="region of interest" description="Disordered" evidence="1">
    <location>
        <begin position="63"/>
        <end position="162"/>
    </location>
</feature>
<organism evidence="2 3">
    <name type="scientific">Rhipicephalus microplus</name>
    <name type="common">Cattle tick</name>
    <name type="synonym">Boophilus microplus</name>
    <dbReference type="NCBI Taxonomy" id="6941"/>
    <lineage>
        <taxon>Eukaryota</taxon>
        <taxon>Metazoa</taxon>
        <taxon>Ecdysozoa</taxon>
        <taxon>Arthropoda</taxon>
        <taxon>Chelicerata</taxon>
        <taxon>Arachnida</taxon>
        <taxon>Acari</taxon>
        <taxon>Parasitiformes</taxon>
        <taxon>Ixodida</taxon>
        <taxon>Ixodoidea</taxon>
        <taxon>Ixodidae</taxon>
        <taxon>Rhipicephalinae</taxon>
        <taxon>Rhipicephalus</taxon>
        <taxon>Boophilus</taxon>
    </lineage>
</organism>